<feature type="domain" description="DUF7843" evidence="4">
    <location>
        <begin position="36"/>
        <end position="101"/>
    </location>
</feature>
<dbReference type="Pfam" id="PF25222">
    <property type="entry name" value="DUF7840"/>
    <property type="match status" value="1"/>
</dbReference>
<name>A0A0K6H8V9_9GAMM</name>
<evidence type="ECO:0000259" key="4">
    <source>
        <dbReference type="Pfam" id="PF25225"/>
    </source>
</evidence>
<keyword evidence="1" id="KW-0732">Signal</keyword>
<evidence type="ECO:0000313" key="6">
    <source>
        <dbReference type="Proteomes" id="UP000182598"/>
    </source>
</evidence>
<dbReference type="Pfam" id="PF13387">
    <property type="entry name" value="Lnb_N"/>
    <property type="match status" value="1"/>
</dbReference>
<feature type="domain" description="Lnb N-terminal periplasmic" evidence="2">
    <location>
        <begin position="116"/>
        <end position="284"/>
    </location>
</feature>
<feature type="domain" description="DUF7840" evidence="3">
    <location>
        <begin position="394"/>
        <end position="612"/>
    </location>
</feature>
<keyword evidence="6" id="KW-1185">Reference proteome</keyword>
<dbReference type="OrthoDB" id="9759948at2"/>
<evidence type="ECO:0000256" key="1">
    <source>
        <dbReference type="SAM" id="SignalP"/>
    </source>
</evidence>
<dbReference type="InterPro" id="IPR025178">
    <property type="entry name" value="Lnb_N"/>
</dbReference>
<dbReference type="Proteomes" id="UP000182598">
    <property type="component" value="Unassembled WGS sequence"/>
</dbReference>
<sequence length="613" mass="69107">MLKAIRPALFAGLFICLQGFSFGAKATAEVTTPHREFAQQRLWLKLLQYNSDGVSEIKNDGFFFASTGRTDALAELNATLTAFTQQPQNICLFPARHQALVEAKLVEPFNYQHCNEFQEWLGTDSVQSITLVFADGYLKNPASFHGHLFLRIDSNNSGNGNLLDTSLNFGAVVPDDDDPVTYIAKGLFGGYQARYSAQPFYRHNLSYGEVELRNLWDYQLALTAQQAQLLAAHLWELSRTDYQYFFTSKNCAYYVARAIEVVSNNNLVDHNEWTVLPTDIVKRVHQPDQQLVHKISVKQSAQSSFQAQFHQLSQLEQTAVRALVSSPKQTPSSYEALTQAQQKRVLITLSSYYTFLERQQPDDPTPKQNKARVLRALLAFEPGNTLSVSVNSEPPHLSQPANLIRLSYRHYQQQGNAYALTLRPSFYDRLQPSAGKLPNSALSMGEVEIVAIDHKLEVEKIWLLNIEALNVSSTGLAHDGGMSWMIRTGAERRRLRASQPKLSSFVEAGIGKAYKQGHFTPYAMFQGRIHTQEINTDRHNVTLNIRAGVEFDFGQQKGYCEVQQPVSVTSSFNKQSLLTTCAASLFHTNHSDLHVMLSKQNEHVAQLGWSWYF</sequence>
<proteinExistence type="predicted"/>
<evidence type="ECO:0000313" key="5">
    <source>
        <dbReference type="EMBL" id="CUA87334.1"/>
    </source>
</evidence>
<dbReference type="RefSeq" id="WP_055439421.1">
    <property type="nucleotide sequence ID" value="NZ_CYHB01000005.1"/>
</dbReference>
<reference evidence="6" key="1">
    <citation type="submission" date="2015-08" db="EMBL/GenBank/DDBJ databases">
        <authorList>
            <person name="Varghese N."/>
        </authorList>
    </citation>
    <scope>NUCLEOTIDE SEQUENCE [LARGE SCALE GENOMIC DNA]</scope>
    <source>
        <strain evidence="6">DSM 27808</strain>
    </source>
</reference>
<evidence type="ECO:0000259" key="2">
    <source>
        <dbReference type="Pfam" id="PF13387"/>
    </source>
</evidence>
<dbReference type="InterPro" id="IPR057162">
    <property type="entry name" value="DUF7840"/>
</dbReference>
<organism evidence="5 6">
    <name type="scientific">Pseudidiomarina woesei</name>
    <dbReference type="NCBI Taxonomy" id="1381080"/>
    <lineage>
        <taxon>Bacteria</taxon>
        <taxon>Pseudomonadati</taxon>
        <taxon>Pseudomonadota</taxon>
        <taxon>Gammaproteobacteria</taxon>
        <taxon>Alteromonadales</taxon>
        <taxon>Idiomarinaceae</taxon>
        <taxon>Pseudidiomarina</taxon>
    </lineage>
</organism>
<feature type="signal peptide" evidence="1">
    <location>
        <begin position="1"/>
        <end position="26"/>
    </location>
</feature>
<dbReference type="InterPro" id="IPR057165">
    <property type="entry name" value="DUF7843"/>
</dbReference>
<dbReference type="AlphaFoldDB" id="A0A0K6H8V9"/>
<evidence type="ECO:0000259" key="3">
    <source>
        <dbReference type="Pfam" id="PF25222"/>
    </source>
</evidence>
<protein>
    <submittedName>
        <fullName evidence="5">Uncharacterized protein</fullName>
    </submittedName>
</protein>
<gene>
    <name evidence="5" type="ORF">Ga0061064_1767</name>
</gene>
<dbReference type="EMBL" id="CYHB01000005">
    <property type="protein sequence ID" value="CUA87334.1"/>
    <property type="molecule type" value="Genomic_DNA"/>
</dbReference>
<accession>A0A0K6H8V9</accession>
<feature type="chain" id="PRO_5005503718" evidence="1">
    <location>
        <begin position="27"/>
        <end position="613"/>
    </location>
</feature>
<dbReference type="Pfam" id="PF25225">
    <property type="entry name" value="DUF7843"/>
    <property type="match status" value="1"/>
</dbReference>